<evidence type="ECO:0000313" key="3">
    <source>
        <dbReference type="EMBL" id="RVW14859.1"/>
    </source>
</evidence>
<evidence type="ECO:0000259" key="2">
    <source>
        <dbReference type="PROSITE" id="PS52045"/>
    </source>
</evidence>
<evidence type="ECO:0000256" key="1">
    <source>
        <dbReference type="SAM" id="MobiDB-lite"/>
    </source>
</evidence>
<dbReference type="OrthoDB" id="1858978at2759"/>
<dbReference type="AlphaFoldDB" id="A0A438BV70"/>
<evidence type="ECO:0000313" key="4">
    <source>
        <dbReference type="Proteomes" id="UP000288805"/>
    </source>
</evidence>
<dbReference type="InterPro" id="IPR004314">
    <property type="entry name" value="Neprosin"/>
</dbReference>
<reference evidence="3 4" key="1">
    <citation type="journal article" date="2018" name="PLoS Genet.">
        <title>Population sequencing reveals clonal diversity and ancestral inbreeding in the grapevine cultivar Chardonnay.</title>
        <authorList>
            <person name="Roach M.J."/>
            <person name="Johnson D.L."/>
            <person name="Bohlmann J."/>
            <person name="van Vuuren H.J."/>
            <person name="Jones S.J."/>
            <person name="Pretorius I.S."/>
            <person name="Schmidt S.A."/>
            <person name="Borneman A.R."/>
        </authorList>
    </citation>
    <scope>NUCLEOTIDE SEQUENCE [LARGE SCALE GENOMIC DNA]</scope>
    <source>
        <strain evidence="4">cv. Chardonnay</strain>
        <tissue evidence="3">Leaf</tissue>
    </source>
</reference>
<dbReference type="PANTHER" id="PTHR31589">
    <property type="entry name" value="PROTEIN, PUTATIVE (DUF239)-RELATED-RELATED"/>
    <property type="match status" value="1"/>
</dbReference>
<gene>
    <name evidence="3" type="ORF">CK203_072265</name>
</gene>
<sequence>MIFLPPLLQTEPPSLPKEVNGDQATRSFAEPIEIGIKGAQCPLGTVIIRRTRKEDLIWARQHSKAYYPDNTANPNVVAATNGSFHGAAGEININKATIKPTQFSEAVIWVQHRSPQTGMNSIQSGWAVSKSNAIQGRSKQAGFAVNFFFPRQADDEENTGCFNILCPGFVQTSRNITFGMYLTPSDWMSRLVDILTEPPFVDKG</sequence>
<organism evidence="3 4">
    <name type="scientific">Vitis vinifera</name>
    <name type="common">Grape</name>
    <dbReference type="NCBI Taxonomy" id="29760"/>
    <lineage>
        <taxon>Eukaryota</taxon>
        <taxon>Viridiplantae</taxon>
        <taxon>Streptophyta</taxon>
        <taxon>Embryophyta</taxon>
        <taxon>Tracheophyta</taxon>
        <taxon>Spermatophyta</taxon>
        <taxon>Magnoliopsida</taxon>
        <taxon>eudicotyledons</taxon>
        <taxon>Gunneridae</taxon>
        <taxon>Pentapetalae</taxon>
        <taxon>rosids</taxon>
        <taxon>Vitales</taxon>
        <taxon>Vitaceae</taxon>
        <taxon>Viteae</taxon>
        <taxon>Vitis</taxon>
    </lineage>
</organism>
<dbReference type="PROSITE" id="PS52045">
    <property type="entry name" value="NEPROSIN_PEP_CD"/>
    <property type="match status" value="1"/>
</dbReference>
<feature type="region of interest" description="Disordered" evidence="1">
    <location>
        <begin position="1"/>
        <end position="21"/>
    </location>
</feature>
<feature type="domain" description="Neprosin PEP catalytic" evidence="2">
    <location>
        <begin position="65"/>
        <end position="204"/>
    </location>
</feature>
<dbReference type="Pfam" id="PF03080">
    <property type="entry name" value="Neprosin"/>
    <property type="match status" value="1"/>
</dbReference>
<comment type="caution">
    <text evidence="3">The sequence shown here is derived from an EMBL/GenBank/DDBJ whole genome shotgun (WGS) entry which is preliminary data.</text>
</comment>
<protein>
    <recommendedName>
        <fullName evidence="2">Neprosin PEP catalytic domain-containing protein</fullName>
    </recommendedName>
</protein>
<dbReference type="InterPro" id="IPR053168">
    <property type="entry name" value="Glutamic_endopeptidase"/>
</dbReference>
<proteinExistence type="predicted"/>
<accession>A0A438BV70</accession>
<dbReference type="PANTHER" id="PTHR31589:SF110">
    <property type="entry name" value="PROTEIN, PUTATIVE (DUF239)-RELATED"/>
    <property type="match status" value="1"/>
</dbReference>
<name>A0A438BV70_VITVI</name>
<dbReference type="Proteomes" id="UP000288805">
    <property type="component" value="Unassembled WGS sequence"/>
</dbReference>
<dbReference type="EMBL" id="QGNW01002610">
    <property type="protein sequence ID" value="RVW14859.1"/>
    <property type="molecule type" value="Genomic_DNA"/>
</dbReference>